<evidence type="ECO:0000313" key="2">
    <source>
        <dbReference type="Proteomes" id="UP000027088"/>
    </source>
</evidence>
<sequence length="1025" mass="119263">MSKQWFKTLVKTLTGTNSSSTISQNAEDYSYKVAVAPKQINITWEASEIWWLIHFLKAYPEYSNRQEEATRLWRGKELVARFYNSTRLVNVFNFELGSFFEVIDNYSSGGSKEAIYFKDAVNNKQFDQFSTIVQTRSGALCGVTTSRIWRRFVKLNDLLNDENKDEGVYFTFKKIISLHNPVDISYVDNSKLQYWINESSINNSLFDMLVYFQDANQFAYIQVDTSKSPDEDFVYNEFIILNENEKALPFRVTDVKDSLISTIERKADKGETKMYGNILIGVDGGSINSSLKSERFPYSISHKRHNFLRDFKVQAKEILVPYVNELERYSTDQFNVPRKEIEEKTWIPVAGFEERTVSYFNIQPWVQYYKKAKEVVDFQDIKWDLNNCRLDIELNFRPVLSIKEKFFKRIYEREEYAQPEEIKIHNFRETNKKTLRRLVQLERKRLGIKDGEIIYKEIDALTKKTDTEWIENRGDEARMSYLHPKSGVHELNFIAVKFSDGAALNRFLSRDEEIRVTVQQIEGHEFHLRIYFGSILLSEFIVKSAEQDKGEHVLRKELFDIDFYVVHIGLSLNTTAEIITGGVQKNQLINIAFTENTKTPNESKKLVFVRDEGLSDVEKTGTGAVINSNQILMPVLSKTTNTWALWNFKSNYNFEWSCSSQYGCRALLTKQTPTRVGTIDYLADNPKVITLKQEQYDNPWVFVVDKNFITSFNGDKTLRVSSIAPLEFQALTDENKFLAFREQLNTRFLTYSLADEPKGKMINIRYDGKNFNETNWPYIYETNEGRNNLKNNFMPALIYEKHGEFCTNIHSVKVNNNTVSMIGNINKTTLNSPSGLKTIWDVPENNCVIQFLDNNGNVIDEFQDNLHYKHKNDNIQLTLNKTFNWVMFKDKQKNKQWSENIAQLFTNLNAINSMLMTHARFDVESYSYATVEGVEKLVGKSKRTITKKLEEGNVIIEDDMAFLLIHFTIRIDQHNPTIISNLRIGDANTNRFETIDTFKTITVQTGLTDEEYEMHVVKIGLLKVS</sequence>
<reference evidence="1 2" key="1">
    <citation type="journal article" date="2014" name="Genome Announc.">
        <title>Complete Genome Sequence of the Bovine Mastitis Pathogen Mycoplasma californicum Strain ST-6T (ATCC 33461T).</title>
        <authorList>
            <person name="Calcutt M.J."/>
            <person name="Foecking M.F."/>
            <person name="Fox L.K."/>
        </authorList>
    </citation>
    <scope>NUCLEOTIDE SEQUENCE [LARGE SCALE GENOMIC DNA]</scope>
    <source>
        <strain evidence="1 2">ST-6</strain>
    </source>
</reference>
<accession>A0A059XW70</accession>
<gene>
    <name evidence="1" type="ORF">MCFN_02195</name>
</gene>
<dbReference type="Proteomes" id="UP000027088">
    <property type="component" value="Chromosome"/>
</dbReference>
<keyword evidence="2" id="KW-1185">Reference proteome</keyword>
<dbReference type="AlphaFoldDB" id="A0A059XW70"/>
<dbReference type="KEGG" id="mcr:MCFN_02195"/>
<protein>
    <submittedName>
        <fullName evidence="1">Uncharacterized protein</fullName>
    </submittedName>
</protein>
<dbReference type="RefSeq" id="WP_038561863.1">
    <property type="nucleotide sequence ID" value="NZ_CP007521.1"/>
</dbReference>
<organism evidence="1 2">
    <name type="scientific">Mycoplasmopsis californica</name>
    <dbReference type="NCBI Taxonomy" id="2113"/>
    <lineage>
        <taxon>Bacteria</taxon>
        <taxon>Bacillati</taxon>
        <taxon>Mycoplasmatota</taxon>
        <taxon>Mycoplasmoidales</taxon>
        <taxon>Metamycoplasmataceae</taxon>
        <taxon>Mycoplasmopsis</taxon>
    </lineage>
</organism>
<evidence type="ECO:0000313" key="1">
    <source>
        <dbReference type="EMBL" id="AIA29576.1"/>
    </source>
</evidence>
<dbReference type="eggNOG" id="ENOG5031Z6V">
    <property type="taxonomic scope" value="Bacteria"/>
</dbReference>
<dbReference type="EMBL" id="CP007521">
    <property type="protein sequence ID" value="AIA29576.1"/>
    <property type="molecule type" value="Genomic_DNA"/>
</dbReference>
<name>A0A059XW70_9BACT</name>
<proteinExistence type="predicted"/>